<dbReference type="EMBL" id="FWYE01000003">
    <property type="protein sequence ID" value="SMD31334.1"/>
    <property type="molecule type" value="Genomic_DNA"/>
</dbReference>
<dbReference type="AlphaFoldDB" id="A0A8G2L8D5"/>
<organism evidence="1 2">
    <name type="scientific">Picrophilus torridus (strain ATCC 700027 / DSM 9790 / JCM 10055 / NBRC 100828 / KAW 2/3)</name>
    <dbReference type="NCBI Taxonomy" id="1122961"/>
    <lineage>
        <taxon>Archaea</taxon>
        <taxon>Methanobacteriati</taxon>
        <taxon>Thermoplasmatota</taxon>
        <taxon>Thermoplasmata</taxon>
        <taxon>Thermoplasmatales</taxon>
        <taxon>Picrophilaceae</taxon>
        <taxon>Picrophilus</taxon>
    </lineage>
</organism>
<accession>A0A8G2L8D5</accession>
<dbReference type="Proteomes" id="UP000192315">
    <property type="component" value="Unassembled WGS sequence"/>
</dbReference>
<proteinExistence type="predicted"/>
<sequence length="135" mass="15964">MYEMNIITFNYDIPRLPLIIVGQKRSIYYDVEVSLGTDYFGNNIYGVIPLNIKNELELRVHSFENFERRGMIEKRSVVKPTLIIRTIHPIKIENVKMVTYNGDDIILSRSFLVDFMNVKRIVMDFKLNKISYICH</sequence>
<evidence type="ECO:0000313" key="1">
    <source>
        <dbReference type="EMBL" id="SMD31334.1"/>
    </source>
</evidence>
<name>A0A8G2L8D5_PICTO</name>
<reference evidence="1 2" key="1">
    <citation type="submission" date="2017-04" db="EMBL/GenBank/DDBJ databases">
        <authorList>
            <person name="Varghese N."/>
            <person name="Submissions S."/>
        </authorList>
    </citation>
    <scope>NUCLEOTIDE SEQUENCE [LARGE SCALE GENOMIC DNA]</scope>
    <source>
        <strain evidence="1 2">DSM 9789</strain>
    </source>
</reference>
<keyword evidence="2" id="KW-1185">Reference proteome</keyword>
<comment type="caution">
    <text evidence="1">The sequence shown here is derived from an EMBL/GenBank/DDBJ whole genome shotgun (WGS) entry which is preliminary data.</text>
</comment>
<protein>
    <submittedName>
        <fullName evidence="1">Uncharacterized protein</fullName>
    </submittedName>
</protein>
<evidence type="ECO:0000313" key="2">
    <source>
        <dbReference type="Proteomes" id="UP000192315"/>
    </source>
</evidence>
<gene>
    <name evidence="1" type="ORF">SAMN02745355_1262</name>
</gene>